<dbReference type="EMBL" id="MU825924">
    <property type="protein sequence ID" value="KAJ7382434.1"/>
    <property type="molecule type" value="Genomic_DNA"/>
</dbReference>
<evidence type="ECO:0000256" key="1">
    <source>
        <dbReference type="ARBA" id="ARBA00009283"/>
    </source>
</evidence>
<keyword evidence="4" id="KW-1185">Reference proteome</keyword>
<comment type="similarity">
    <text evidence="1">Belongs to the GDA1/CD39 NTPase family.</text>
</comment>
<gene>
    <name evidence="3" type="primary">ENTPD3</name>
    <name evidence="3" type="ORF">OS493_035083</name>
</gene>
<dbReference type="GO" id="GO:0004050">
    <property type="term" value="F:apyrase activity"/>
    <property type="evidence" value="ECO:0007669"/>
    <property type="project" value="UniProtKB-EC"/>
</dbReference>
<dbReference type="Gene3D" id="3.30.420.40">
    <property type="match status" value="1"/>
</dbReference>
<name>A0A9W9ZLX4_9CNID</name>
<dbReference type="InterPro" id="IPR000407">
    <property type="entry name" value="GDA1_CD39_NTPase"/>
</dbReference>
<dbReference type="Proteomes" id="UP001163046">
    <property type="component" value="Unassembled WGS sequence"/>
</dbReference>
<dbReference type="AlphaFoldDB" id="A0A9W9ZLX4"/>
<comment type="caution">
    <text evidence="3">The sequence shown here is derived from an EMBL/GenBank/DDBJ whole genome shotgun (WGS) entry which is preliminary data.</text>
</comment>
<reference evidence="3" key="1">
    <citation type="submission" date="2023-01" db="EMBL/GenBank/DDBJ databases">
        <title>Genome assembly of the deep-sea coral Lophelia pertusa.</title>
        <authorList>
            <person name="Herrera S."/>
            <person name="Cordes E."/>
        </authorList>
    </citation>
    <scope>NUCLEOTIDE SEQUENCE</scope>
    <source>
        <strain evidence="3">USNM1676648</strain>
        <tissue evidence="3">Polyp</tissue>
    </source>
</reference>
<evidence type="ECO:0000256" key="2">
    <source>
        <dbReference type="ARBA" id="ARBA00022801"/>
    </source>
</evidence>
<dbReference type="Pfam" id="PF01150">
    <property type="entry name" value="GDA1_CD39"/>
    <property type="match status" value="1"/>
</dbReference>
<proteinExistence type="inferred from homology"/>
<accession>A0A9W9ZLX4</accession>
<sequence>MFTGLRLFIIKDIKAVCSDCENIKVTPRKISLYSRSFCKTDYNELKESPYAKNECFAGNFIYELLIAGYRLSPNMPIRVTNSLNGFKLGWTMGAVLENTAS</sequence>
<keyword evidence="2 3" id="KW-0378">Hydrolase</keyword>
<evidence type="ECO:0000313" key="3">
    <source>
        <dbReference type="EMBL" id="KAJ7382434.1"/>
    </source>
</evidence>
<evidence type="ECO:0000313" key="4">
    <source>
        <dbReference type="Proteomes" id="UP001163046"/>
    </source>
</evidence>
<dbReference type="Gene3D" id="3.30.420.150">
    <property type="entry name" value="Exopolyphosphatase. Domain 2"/>
    <property type="match status" value="1"/>
</dbReference>
<dbReference type="OrthoDB" id="6372431at2759"/>
<dbReference type="EC" id="3.6.1.5" evidence="3"/>
<organism evidence="3 4">
    <name type="scientific">Desmophyllum pertusum</name>
    <dbReference type="NCBI Taxonomy" id="174260"/>
    <lineage>
        <taxon>Eukaryota</taxon>
        <taxon>Metazoa</taxon>
        <taxon>Cnidaria</taxon>
        <taxon>Anthozoa</taxon>
        <taxon>Hexacorallia</taxon>
        <taxon>Scleractinia</taxon>
        <taxon>Caryophylliina</taxon>
        <taxon>Caryophylliidae</taxon>
        <taxon>Desmophyllum</taxon>
    </lineage>
</organism>
<protein>
    <submittedName>
        <fullName evidence="3">Ectonucleoside triphosphate diphosphohydrolase 3</fullName>
        <ecNumber evidence="3">3.6.1.5</ecNumber>
    </submittedName>
</protein>